<dbReference type="SUPFAM" id="SSF56219">
    <property type="entry name" value="DNase I-like"/>
    <property type="match status" value="1"/>
</dbReference>
<protein>
    <submittedName>
        <fullName evidence="5">Endonuclease/exonuclease/phosphatase family protein</fullName>
    </submittedName>
</protein>
<accession>A0ABU3G9C9</accession>
<dbReference type="CDD" id="cd00063">
    <property type="entry name" value="FN3"/>
    <property type="match status" value="1"/>
</dbReference>
<dbReference type="GO" id="GO:0004519">
    <property type="term" value="F:endonuclease activity"/>
    <property type="evidence" value="ECO:0007669"/>
    <property type="project" value="UniProtKB-KW"/>
</dbReference>
<dbReference type="Pfam" id="PF00041">
    <property type="entry name" value="fn3"/>
    <property type="match status" value="1"/>
</dbReference>
<keyword evidence="5" id="KW-0540">Nuclease</keyword>
<dbReference type="InterPro" id="IPR036691">
    <property type="entry name" value="Endo/exonu/phosph_ase_sf"/>
</dbReference>
<gene>
    <name evidence="5" type="ORF">Q9S71_06245</name>
</gene>
<dbReference type="SMART" id="SM00060">
    <property type="entry name" value="FN3"/>
    <property type="match status" value="1"/>
</dbReference>
<reference evidence="5 6" key="1">
    <citation type="submission" date="2023-08" db="EMBL/GenBank/DDBJ databases">
        <title>Microbacterium aquilitoris sp. nov. and Microbacterium gwkjibeachense sp. nov., isolated from beach.</title>
        <authorList>
            <person name="Lee S.D."/>
            <person name="Yang H."/>
            <person name="Kim I."/>
        </authorList>
    </citation>
    <scope>NUCLEOTIDE SEQUENCE [LARGE SCALE GENOMIC DNA]</scope>
    <source>
        <strain evidence="5 6">KSW4-11</strain>
    </source>
</reference>
<dbReference type="Gene3D" id="3.60.10.10">
    <property type="entry name" value="Endonuclease/exonuclease/phosphatase"/>
    <property type="match status" value="1"/>
</dbReference>
<evidence type="ECO:0000313" key="6">
    <source>
        <dbReference type="Proteomes" id="UP001251849"/>
    </source>
</evidence>
<dbReference type="SUPFAM" id="SSF49265">
    <property type="entry name" value="Fibronectin type III"/>
    <property type="match status" value="1"/>
</dbReference>
<dbReference type="EMBL" id="JAUZVV010000001">
    <property type="protein sequence ID" value="MDT3316419.1"/>
    <property type="molecule type" value="Genomic_DNA"/>
</dbReference>
<organism evidence="5 6">
    <name type="scientific">Microbacterium gawkjiense</name>
    <dbReference type="NCBI Taxonomy" id="3067309"/>
    <lineage>
        <taxon>Bacteria</taxon>
        <taxon>Bacillati</taxon>
        <taxon>Actinomycetota</taxon>
        <taxon>Actinomycetes</taxon>
        <taxon>Micrococcales</taxon>
        <taxon>Microbacteriaceae</taxon>
        <taxon>Microbacterium</taxon>
    </lineage>
</organism>
<evidence type="ECO:0000256" key="2">
    <source>
        <dbReference type="ARBA" id="ARBA00023326"/>
    </source>
</evidence>
<proteinExistence type="predicted"/>
<keyword evidence="6" id="KW-1185">Reference proteome</keyword>
<dbReference type="InterPro" id="IPR036116">
    <property type="entry name" value="FN3_sf"/>
</dbReference>
<dbReference type="PROSITE" id="PS50853">
    <property type="entry name" value="FN3"/>
    <property type="match status" value="1"/>
</dbReference>
<keyword evidence="1" id="KW-0326">Glycosidase</keyword>
<keyword evidence="5" id="KW-0255">Endonuclease</keyword>
<evidence type="ECO:0000256" key="3">
    <source>
        <dbReference type="SAM" id="SignalP"/>
    </source>
</evidence>
<dbReference type="InterPro" id="IPR005135">
    <property type="entry name" value="Endo/exonuclease/phosphatase"/>
</dbReference>
<dbReference type="Pfam" id="PF03372">
    <property type="entry name" value="Exo_endo_phos"/>
    <property type="match status" value="1"/>
</dbReference>
<dbReference type="InterPro" id="IPR003961">
    <property type="entry name" value="FN3_dom"/>
</dbReference>
<dbReference type="Gene3D" id="6.10.250.2590">
    <property type="match status" value="1"/>
</dbReference>
<dbReference type="Gene3D" id="2.60.40.10">
    <property type="entry name" value="Immunoglobulins"/>
    <property type="match status" value="1"/>
</dbReference>
<evidence type="ECO:0000259" key="4">
    <source>
        <dbReference type="PROSITE" id="PS50853"/>
    </source>
</evidence>
<name>A0ABU3G9C9_9MICO</name>
<keyword evidence="5" id="KW-0378">Hydrolase</keyword>
<feature type="domain" description="Fibronectin type-III" evidence="4">
    <location>
        <begin position="34"/>
        <end position="129"/>
    </location>
</feature>
<feature type="signal peptide" evidence="3">
    <location>
        <begin position="1"/>
        <end position="30"/>
    </location>
</feature>
<dbReference type="InterPro" id="IPR013783">
    <property type="entry name" value="Ig-like_fold"/>
</dbReference>
<evidence type="ECO:0000313" key="5">
    <source>
        <dbReference type="EMBL" id="MDT3316419.1"/>
    </source>
</evidence>
<comment type="caution">
    <text evidence="5">The sequence shown here is derived from an EMBL/GenBank/DDBJ whole genome shotgun (WGS) entry which is preliminary data.</text>
</comment>
<sequence length="403" mass="42732">MLRVPHARSAVAVIVAIALALTLPASPAFAASVPPKAGLVNYVGASTTSLTVDWADIPGATSYYVYAGTSHAQVTRPEHPVNQKTTTSKATVTGLKPGVAYFIQVRGVSSAGMGPRSSPVAHETITAQATLPASWPSYHAVSWNVCSNVCSGIASRKTVIDKRIAELAPDIVALQEASKYTAAPSGYRLAYNGQNDILIRNGRFAPVAAKSGGATSGATLFPSTYASAGKGMSWAAVRHSSGAYLLVVNTHLVVGTSASVVRQREYEAGKLADAISATLTRLNKTHRSLTDWTKAPVIVLGDFNTHKSRTGDKTMAVLEQRGWHDAYDQARVLSLQHYNTANPTMSLTPFVSVTWGDHVDKVLVRPSRSVVFRWANAGKTAGGKWIGPLGSDHHPLSVRLGLR</sequence>
<keyword evidence="2" id="KW-0624">Polysaccharide degradation</keyword>
<keyword evidence="3" id="KW-0732">Signal</keyword>
<feature type="chain" id="PRO_5045843405" evidence="3">
    <location>
        <begin position="31"/>
        <end position="403"/>
    </location>
</feature>
<keyword evidence="2" id="KW-0119">Carbohydrate metabolism</keyword>
<dbReference type="RefSeq" id="WP_311861202.1">
    <property type="nucleotide sequence ID" value="NZ_JAUZVV010000001.1"/>
</dbReference>
<evidence type="ECO:0000256" key="1">
    <source>
        <dbReference type="ARBA" id="ARBA00023295"/>
    </source>
</evidence>
<dbReference type="Proteomes" id="UP001251849">
    <property type="component" value="Unassembled WGS sequence"/>
</dbReference>